<dbReference type="EMBL" id="CP097510">
    <property type="protein sequence ID" value="URE38374.1"/>
    <property type="molecule type" value="Genomic_DNA"/>
</dbReference>
<evidence type="ECO:0000313" key="1">
    <source>
        <dbReference type="EMBL" id="URE38374.1"/>
    </source>
</evidence>
<keyword evidence="2" id="KW-1185">Reference proteome</keyword>
<proteinExistence type="predicted"/>
<organism evidence="1 2">
    <name type="scientific">Musa troglodytarum</name>
    <name type="common">fe'i banana</name>
    <dbReference type="NCBI Taxonomy" id="320322"/>
    <lineage>
        <taxon>Eukaryota</taxon>
        <taxon>Viridiplantae</taxon>
        <taxon>Streptophyta</taxon>
        <taxon>Embryophyta</taxon>
        <taxon>Tracheophyta</taxon>
        <taxon>Spermatophyta</taxon>
        <taxon>Magnoliopsida</taxon>
        <taxon>Liliopsida</taxon>
        <taxon>Zingiberales</taxon>
        <taxon>Musaceae</taxon>
        <taxon>Musa</taxon>
    </lineage>
</organism>
<name>A0A9E7L5C0_9LILI</name>
<evidence type="ECO:0000313" key="2">
    <source>
        <dbReference type="Proteomes" id="UP001055439"/>
    </source>
</evidence>
<accession>A0A9E7L5C0</accession>
<gene>
    <name evidence="1" type="ORF">MUK42_34248</name>
</gene>
<dbReference type="AlphaFoldDB" id="A0A9E7L5C0"/>
<protein>
    <submittedName>
        <fullName evidence="1">Uncharacterized protein</fullName>
    </submittedName>
</protein>
<reference evidence="1" key="1">
    <citation type="submission" date="2022-05" db="EMBL/GenBank/DDBJ databases">
        <title>The Musa troglodytarum L. genome provides insights into the mechanism of non-climacteric behaviour and enrichment of carotenoids.</title>
        <authorList>
            <person name="Wang J."/>
        </authorList>
    </citation>
    <scope>NUCLEOTIDE SEQUENCE</scope>
    <source>
        <tissue evidence="1">Leaf</tissue>
    </source>
</reference>
<dbReference type="Proteomes" id="UP001055439">
    <property type="component" value="Chromosome 8"/>
</dbReference>
<sequence length="73" mass="8275">MEVWISTTESCAAALRESVLLRTTDEPGLSLLRKSEESELRLFHPFSSSLSWCRKDWIFMVDACGRFCETGTG</sequence>